<proteinExistence type="predicted"/>
<keyword evidence="1" id="KW-0560">Oxidoreductase</keyword>
<evidence type="ECO:0000313" key="5">
    <source>
        <dbReference type="Proteomes" id="UP001501470"/>
    </source>
</evidence>
<dbReference type="EMBL" id="BAAAQD010000037">
    <property type="protein sequence ID" value="GAA1566338.1"/>
    <property type="molecule type" value="Genomic_DNA"/>
</dbReference>
<comment type="caution">
    <text evidence="4">The sequence shown here is derived from an EMBL/GenBank/DDBJ whole genome shotgun (WGS) entry which is preliminary data.</text>
</comment>
<organism evidence="4 5">
    <name type="scientific">Dactylosporangium maewongense</name>
    <dbReference type="NCBI Taxonomy" id="634393"/>
    <lineage>
        <taxon>Bacteria</taxon>
        <taxon>Bacillati</taxon>
        <taxon>Actinomycetota</taxon>
        <taxon>Actinomycetes</taxon>
        <taxon>Micromonosporales</taxon>
        <taxon>Micromonosporaceae</taxon>
        <taxon>Dactylosporangium</taxon>
    </lineage>
</organism>
<keyword evidence="5" id="KW-1185">Reference proteome</keyword>
<dbReference type="Proteomes" id="UP001501470">
    <property type="component" value="Unassembled WGS sequence"/>
</dbReference>
<dbReference type="InterPro" id="IPR003819">
    <property type="entry name" value="TauD/TfdA-like"/>
</dbReference>
<evidence type="ECO:0000256" key="1">
    <source>
        <dbReference type="ARBA" id="ARBA00023002"/>
    </source>
</evidence>
<feature type="domain" description="TauD/TfdA-like" evidence="3">
    <location>
        <begin position="20"/>
        <end position="229"/>
    </location>
</feature>
<name>A0ABP4NRD0_9ACTN</name>
<gene>
    <name evidence="4" type="ORF">GCM10009827_105010</name>
</gene>
<protein>
    <recommendedName>
        <fullName evidence="3">TauD/TfdA-like domain-containing protein</fullName>
    </recommendedName>
</protein>
<evidence type="ECO:0000259" key="3">
    <source>
        <dbReference type="Pfam" id="PF02668"/>
    </source>
</evidence>
<dbReference type="InterPro" id="IPR042098">
    <property type="entry name" value="TauD-like_sf"/>
</dbReference>
<dbReference type="Pfam" id="PF02668">
    <property type="entry name" value="TauD"/>
    <property type="match status" value="1"/>
</dbReference>
<dbReference type="RefSeq" id="WP_344513191.1">
    <property type="nucleotide sequence ID" value="NZ_BAAAQD010000037.1"/>
</dbReference>
<dbReference type="Gene3D" id="3.60.130.10">
    <property type="entry name" value="Clavaminate synthase-like"/>
    <property type="match status" value="1"/>
</dbReference>
<evidence type="ECO:0000256" key="2">
    <source>
        <dbReference type="ARBA" id="ARBA00023004"/>
    </source>
</evidence>
<keyword evidence="2" id="KW-0408">Iron</keyword>
<evidence type="ECO:0000313" key="4">
    <source>
        <dbReference type="EMBL" id="GAA1566338.1"/>
    </source>
</evidence>
<accession>A0ABP4NRD0</accession>
<sequence>MLASAALAADGFAVLGPVDGVEHATALLGRLGVLVGQYDGNLTHEVTYRPGNEGRAYSQSVNTIRAHTEAPGWRPSPKYLALYCHRQARCGGGDTDLLDVETLLPRLTDAERTLLTGAELDFPGPAHATGGAGPVRGPMLSGRASEPRVLRFSYNLLTTGEYDPPLDSRPGPARLPLGAAGAVLAARVSELFAEHRLSVLIPEHAVLVWDNRRMLHARSRYTDTQRHLTHFFLNERGVA</sequence>
<reference evidence="5" key="1">
    <citation type="journal article" date="2019" name="Int. J. Syst. Evol. Microbiol.">
        <title>The Global Catalogue of Microorganisms (GCM) 10K type strain sequencing project: providing services to taxonomists for standard genome sequencing and annotation.</title>
        <authorList>
            <consortium name="The Broad Institute Genomics Platform"/>
            <consortium name="The Broad Institute Genome Sequencing Center for Infectious Disease"/>
            <person name="Wu L."/>
            <person name="Ma J."/>
        </authorList>
    </citation>
    <scope>NUCLEOTIDE SEQUENCE [LARGE SCALE GENOMIC DNA]</scope>
    <source>
        <strain evidence="5">JCM 15933</strain>
    </source>
</reference>
<dbReference type="SUPFAM" id="SSF51197">
    <property type="entry name" value="Clavaminate synthase-like"/>
    <property type="match status" value="1"/>
</dbReference>